<dbReference type="Gene3D" id="1.10.3720.10">
    <property type="entry name" value="MetI-like"/>
    <property type="match status" value="1"/>
</dbReference>
<dbReference type="CDD" id="cd06261">
    <property type="entry name" value="TM_PBP2"/>
    <property type="match status" value="1"/>
</dbReference>
<proteinExistence type="inferred from homology"/>
<accession>A0A383RA93</accession>
<comment type="subcellular location">
    <subcellularLocation>
        <location evidence="1 7">Cell membrane</location>
        <topology evidence="1 7">Multi-pass membrane protein</topology>
    </subcellularLocation>
</comment>
<dbReference type="Proteomes" id="UP000304148">
    <property type="component" value="Chromosome"/>
</dbReference>
<feature type="transmembrane region" description="Helical" evidence="7">
    <location>
        <begin position="12"/>
        <end position="33"/>
    </location>
</feature>
<feature type="domain" description="ABC transmembrane type-1" evidence="8">
    <location>
        <begin position="88"/>
        <end position="274"/>
    </location>
</feature>
<feature type="transmembrane region" description="Helical" evidence="7">
    <location>
        <begin position="88"/>
        <end position="113"/>
    </location>
</feature>
<dbReference type="SUPFAM" id="SSF161098">
    <property type="entry name" value="MetI-like"/>
    <property type="match status" value="1"/>
</dbReference>
<evidence type="ECO:0000256" key="6">
    <source>
        <dbReference type="ARBA" id="ARBA00023136"/>
    </source>
</evidence>
<evidence type="ECO:0000256" key="2">
    <source>
        <dbReference type="ARBA" id="ARBA00022448"/>
    </source>
</evidence>
<evidence type="ECO:0000313" key="10">
    <source>
        <dbReference type="Proteomes" id="UP000304148"/>
    </source>
</evidence>
<evidence type="ECO:0000259" key="8">
    <source>
        <dbReference type="PROSITE" id="PS50928"/>
    </source>
</evidence>
<dbReference type="PANTHER" id="PTHR43744">
    <property type="entry name" value="ABC TRANSPORTER PERMEASE PROTEIN MG189-RELATED-RELATED"/>
    <property type="match status" value="1"/>
</dbReference>
<feature type="transmembrane region" description="Helical" evidence="7">
    <location>
        <begin position="254"/>
        <end position="274"/>
    </location>
</feature>
<keyword evidence="5 7" id="KW-1133">Transmembrane helix</keyword>
<dbReference type="InterPro" id="IPR000515">
    <property type="entry name" value="MetI-like"/>
</dbReference>
<protein>
    <submittedName>
        <fullName evidence="9">Binding-protein-dependent transport system inner membrane component</fullName>
    </submittedName>
</protein>
<evidence type="ECO:0000256" key="1">
    <source>
        <dbReference type="ARBA" id="ARBA00004651"/>
    </source>
</evidence>
<comment type="similarity">
    <text evidence="7">Belongs to the binding-protein-dependent transport system permease family.</text>
</comment>
<evidence type="ECO:0000256" key="3">
    <source>
        <dbReference type="ARBA" id="ARBA00022475"/>
    </source>
</evidence>
<feature type="transmembrane region" description="Helical" evidence="7">
    <location>
        <begin position="198"/>
        <end position="220"/>
    </location>
</feature>
<dbReference type="PANTHER" id="PTHR43744:SF12">
    <property type="entry name" value="ABC TRANSPORTER PERMEASE PROTEIN MG189-RELATED"/>
    <property type="match status" value="1"/>
</dbReference>
<keyword evidence="3" id="KW-1003">Cell membrane</keyword>
<keyword evidence="2 7" id="KW-0813">Transport</keyword>
<dbReference type="AlphaFoldDB" id="A0A383RA93"/>
<sequence length="289" mass="32715">MVAFRKLVRTLVLFPIAAMMLFPVVVTFANSLMTEEEINHNYHLIGKMVQFTARANDSFINIKLIPDWVSLNQYLEVLIYKPVFLQMFWNSVFLVVPIIAGQTFVASLAAYALSKLRFRGRDKLFFVYLMTMLMPFQVTLVPNYIIADKLGIMNTESAIILPGIFSAFGVFMLRQFMVHIPRTYIEAAQMDGAGHGKIFFKIIIPLIQPGLAALIVLLFVDNWNMVEQPLIFLEDSFKQPLSLYLSRIQEGARGVAFAASVIYMAPMVLLFLYAESSFIEGIQLSGIKG</sequence>
<evidence type="ECO:0000256" key="4">
    <source>
        <dbReference type="ARBA" id="ARBA00022692"/>
    </source>
</evidence>
<organism evidence="9 10">
    <name type="scientific">Paenibacillus alvei</name>
    <name type="common">Bacillus alvei</name>
    <dbReference type="NCBI Taxonomy" id="44250"/>
    <lineage>
        <taxon>Bacteria</taxon>
        <taxon>Bacillati</taxon>
        <taxon>Bacillota</taxon>
        <taxon>Bacilli</taxon>
        <taxon>Bacillales</taxon>
        <taxon>Paenibacillaceae</taxon>
        <taxon>Paenibacillus</taxon>
    </lineage>
</organism>
<reference evidence="10" key="1">
    <citation type="submission" date="2018-08" db="EMBL/GenBank/DDBJ databases">
        <authorList>
            <person name="Chevrot R."/>
        </authorList>
    </citation>
    <scope>NUCLEOTIDE SEQUENCE [LARGE SCALE GENOMIC DNA]</scope>
</reference>
<dbReference type="GO" id="GO:0005886">
    <property type="term" value="C:plasma membrane"/>
    <property type="evidence" value="ECO:0007669"/>
    <property type="project" value="UniProtKB-SubCell"/>
</dbReference>
<evidence type="ECO:0000256" key="5">
    <source>
        <dbReference type="ARBA" id="ARBA00022989"/>
    </source>
</evidence>
<feature type="transmembrane region" description="Helical" evidence="7">
    <location>
        <begin position="125"/>
        <end position="146"/>
    </location>
</feature>
<keyword evidence="4 7" id="KW-0812">Transmembrane</keyword>
<dbReference type="Pfam" id="PF00528">
    <property type="entry name" value="BPD_transp_1"/>
    <property type="match status" value="1"/>
</dbReference>
<dbReference type="EMBL" id="LS992241">
    <property type="protein sequence ID" value="SYX84087.1"/>
    <property type="molecule type" value="Genomic_DNA"/>
</dbReference>
<dbReference type="GO" id="GO:0055085">
    <property type="term" value="P:transmembrane transport"/>
    <property type="evidence" value="ECO:0007669"/>
    <property type="project" value="InterPro"/>
</dbReference>
<dbReference type="PROSITE" id="PS50928">
    <property type="entry name" value="ABC_TM1"/>
    <property type="match status" value="1"/>
</dbReference>
<feature type="transmembrane region" description="Helical" evidence="7">
    <location>
        <begin position="158"/>
        <end position="177"/>
    </location>
</feature>
<dbReference type="InterPro" id="IPR035906">
    <property type="entry name" value="MetI-like_sf"/>
</dbReference>
<keyword evidence="6 7" id="KW-0472">Membrane</keyword>
<name>A0A383RA93_PAEAL</name>
<gene>
    <name evidence="9" type="ORF">PBLR_12509</name>
</gene>
<evidence type="ECO:0000256" key="7">
    <source>
        <dbReference type="RuleBase" id="RU363032"/>
    </source>
</evidence>
<evidence type="ECO:0000313" key="9">
    <source>
        <dbReference type="EMBL" id="SYX84087.1"/>
    </source>
</evidence>